<dbReference type="Pfam" id="PF24784">
    <property type="entry name" value="Temptin_C"/>
    <property type="match status" value="1"/>
</dbReference>
<name>A0A485L949_9STRA</name>
<evidence type="ECO:0000259" key="1">
    <source>
        <dbReference type="Pfam" id="PF24784"/>
    </source>
</evidence>
<organism evidence="3 4">
    <name type="scientific">Aphanomyces stellatus</name>
    <dbReference type="NCBI Taxonomy" id="120398"/>
    <lineage>
        <taxon>Eukaryota</taxon>
        <taxon>Sar</taxon>
        <taxon>Stramenopiles</taxon>
        <taxon>Oomycota</taxon>
        <taxon>Saprolegniomycetes</taxon>
        <taxon>Saprolegniales</taxon>
        <taxon>Verrucalvaceae</taxon>
        <taxon>Aphanomyces</taxon>
    </lineage>
</organism>
<dbReference type="InterPro" id="IPR057626">
    <property type="entry name" value="S-S_Temptin"/>
</dbReference>
<sequence>MESLHVAVLMPRRLSCVLLLVAGAVAYSEFRYKIPSGFDVKGVPAVGHENKQTGGPDLTPFALDFIDNGYTWNKALCELDSDGDGATNGEELGDPCCLWNEIEDDTPLRQSDLTSPGHEDVFSAAQLDAIRCHATKEEL</sequence>
<protein>
    <submittedName>
        <fullName evidence="3">Aste57867_17236 protein</fullName>
    </submittedName>
</protein>
<proteinExistence type="predicted"/>
<dbReference type="InterPro" id="IPR055313">
    <property type="entry name" value="Temptin-like"/>
</dbReference>
<dbReference type="PANTHER" id="PTHR34737">
    <property type="entry name" value="EF-HAND DOMAIN-CONTAINING PROTEIN"/>
    <property type="match status" value="1"/>
</dbReference>
<evidence type="ECO:0000313" key="3">
    <source>
        <dbReference type="EMBL" id="VFT93992.1"/>
    </source>
</evidence>
<dbReference type="OrthoDB" id="129121at2759"/>
<keyword evidence="4" id="KW-1185">Reference proteome</keyword>
<dbReference type="EMBL" id="VJMH01006060">
    <property type="protein sequence ID" value="KAF0691568.1"/>
    <property type="molecule type" value="Genomic_DNA"/>
</dbReference>
<feature type="domain" description="Temptin Cys/Cys disulfide" evidence="1">
    <location>
        <begin position="25"/>
        <end position="117"/>
    </location>
</feature>
<evidence type="ECO:0000313" key="2">
    <source>
        <dbReference type="EMBL" id="KAF0691568.1"/>
    </source>
</evidence>
<dbReference type="Proteomes" id="UP000332933">
    <property type="component" value="Unassembled WGS sequence"/>
</dbReference>
<reference evidence="3 4" key="1">
    <citation type="submission" date="2019-03" db="EMBL/GenBank/DDBJ databases">
        <authorList>
            <person name="Gaulin E."/>
            <person name="Dumas B."/>
        </authorList>
    </citation>
    <scope>NUCLEOTIDE SEQUENCE [LARGE SCALE GENOMIC DNA]</scope>
    <source>
        <strain evidence="3">CBS 568.67</strain>
    </source>
</reference>
<dbReference type="EMBL" id="CAADRA010006081">
    <property type="protein sequence ID" value="VFT93992.1"/>
    <property type="molecule type" value="Genomic_DNA"/>
</dbReference>
<dbReference type="AlphaFoldDB" id="A0A485L949"/>
<reference evidence="2" key="2">
    <citation type="submission" date="2019-06" db="EMBL/GenBank/DDBJ databases">
        <title>Genomics analysis of Aphanomyces spp. identifies a new class of oomycete effector associated with host adaptation.</title>
        <authorList>
            <person name="Gaulin E."/>
        </authorList>
    </citation>
    <scope>NUCLEOTIDE SEQUENCE</scope>
    <source>
        <strain evidence="2">CBS 578.67</strain>
    </source>
</reference>
<evidence type="ECO:0000313" key="4">
    <source>
        <dbReference type="Proteomes" id="UP000332933"/>
    </source>
</evidence>
<gene>
    <name evidence="3" type="primary">Aste57867_17236</name>
    <name evidence="2" type="ORF">As57867_017177</name>
    <name evidence="3" type="ORF">ASTE57867_17236</name>
</gene>
<dbReference type="PANTHER" id="PTHR34737:SF2">
    <property type="entry name" value="EF-HAND DOMAIN-CONTAINING PROTEIN"/>
    <property type="match status" value="1"/>
</dbReference>
<accession>A0A485L949</accession>